<feature type="compositionally biased region" description="Low complexity" evidence="1">
    <location>
        <begin position="145"/>
        <end position="154"/>
    </location>
</feature>
<proteinExistence type="predicted"/>
<dbReference type="VEuPathDB" id="AmoebaDB:ACA1_038120"/>
<sequence length="366" mass="38953">MESSGECRGCQRNIKFAVKQARLCRTCYNKTYLTSQKRREYYKNKKKRRETTSSVEPAIDVHQHRHGKSIKKEDFQENRSPPRTLPDNLGQDPVAAHLYLLSYQSRHTQSCSDCVPQAGLFASAVSSSASPAALSLAALAHASQHHASSSPASPQTAGSTNGSLPHHLSSATTSSSSPCSPASSPPLSMASYPQQLHVQYHVAAHHHPASPASASSSALVTPYGSPPTPGPVLFQDLLQQMSYYAAMVPMLGLAPVAMPTEMFATTSTTSSSSFSSSSSSSAAGGLPSLSTFFPTSSTNPLAIPTPRYPPSTPQPSCQQCHSSAASAQRFDTTTPEPTWLCDTCLANRRHGAQPATRSPAIKNLLN</sequence>
<protein>
    <submittedName>
        <fullName evidence="2">Uncharacterized protein</fullName>
    </submittedName>
</protein>
<dbReference type="AlphaFoldDB" id="L8GKV1"/>
<feature type="region of interest" description="Disordered" evidence="1">
    <location>
        <begin position="205"/>
        <end position="224"/>
    </location>
</feature>
<evidence type="ECO:0000313" key="3">
    <source>
        <dbReference type="Proteomes" id="UP000011083"/>
    </source>
</evidence>
<feature type="compositionally biased region" description="Low complexity" evidence="1">
    <location>
        <begin position="163"/>
        <end position="188"/>
    </location>
</feature>
<feature type="compositionally biased region" description="Low complexity" evidence="1">
    <location>
        <begin position="209"/>
        <end position="218"/>
    </location>
</feature>
<dbReference type="RefSeq" id="XP_004335640.1">
    <property type="nucleotide sequence ID" value="XM_004335592.1"/>
</dbReference>
<accession>L8GKV1</accession>
<feature type="region of interest" description="Disordered" evidence="1">
    <location>
        <begin position="300"/>
        <end position="319"/>
    </location>
</feature>
<evidence type="ECO:0000256" key="1">
    <source>
        <dbReference type="SAM" id="MobiDB-lite"/>
    </source>
</evidence>
<dbReference type="EMBL" id="KB008087">
    <property type="protein sequence ID" value="ELR13627.1"/>
    <property type="molecule type" value="Genomic_DNA"/>
</dbReference>
<gene>
    <name evidence="2" type="ORF">ACA1_038120</name>
</gene>
<dbReference type="Proteomes" id="UP000011083">
    <property type="component" value="Unassembled WGS sequence"/>
</dbReference>
<feature type="region of interest" description="Disordered" evidence="1">
    <location>
        <begin position="40"/>
        <end position="90"/>
    </location>
</feature>
<name>L8GKV1_ACACF</name>
<evidence type="ECO:0000313" key="2">
    <source>
        <dbReference type="EMBL" id="ELR13627.1"/>
    </source>
</evidence>
<feature type="region of interest" description="Disordered" evidence="1">
    <location>
        <begin position="145"/>
        <end position="188"/>
    </location>
</feature>
<dbReference type="GeneID" id="14914217"/>
<keyword evidence="3" id="KW-1185">Reference proteome</keyword>
<dbReference type="KEGG" id="acan:ACA1_038120"/>
<reference evidence="2 3" key="1">
    <citation type="journal article" date="2013" name="Genome Biol.">
        <title>Genome of Acanthamoeba castellanii highlights extensive lateral gene transfer and early evolution of tyrosine kinase signaling.</title>
        <authorList>
            <person name="Clarke M."/>
            <person name="Lohan A.J."/>
            <person name="Liu B."/>
            <person name="Lagkouvardos I."/>
            <person name="Roy S."/>
            <person name="Zafar N."/>
            <person name="Bertelli C."/>
            <person name="Schilde C."/>
            <person name="Kianianmomeni A."/>
            <person name="Burglin T.R."/>
            <person name="Frech C."/>
            <person name="Turcotte B."/>
            <person name="Kopec K.O."/>
            <person name="Synnott J.M."/>
            <person name="Choo C."/>
            <person name="Paponov I."/>
            <person name="Finkler A."/>
            <person name="Soon Heng Tan C."/>
            <person name="Hutchins A.P."/>
            <person name="Weinmeier T."/>
            <person name="Rattei T."/>
            <person name="Chu J.S."/>
            <person name="Gimenez G."/>
            <person name="Irimia M."/>
            <person name="Rigden D.J."/>
            <person name="Fitzpatrick D.A."/>
            <person name="Lorenzo-Morales J."/>
            <person name="Bateman A."/>
            <person name="Chiu C.H."/>
            <person name="Tang P."/>
            <person name="Hegemann P."/>
            <person name="Fromm H."/>
            <person name="Raoult D."/>
            <person name="Greub G."/>
            <person name="Miranda-Saavedra D."/>
            <person name="Chen N."/>
            <person name="Nash P."/>
            <person name="Ginger M.L."/>
            <person name="Horn M."/>
            <person name="Schaap P."/>
            <person name="Caler L."/>
            <person name="Loftus B."/>
        </authorList>
    </citation>
    <scope>NUCLEOTIDE SEQUENCE [LARGE SCALE GENOMIC DNA]</scope>
    <source>
        <strain evidence="2 3">Neff</strain>
    </source>
</reference>
<organism evidence="2 3">
    <name type="scientific">Acanthamoeba castellanii (strain ATCC 30010 / Neff)</name>
    <dbReference type="NCBI Taxonomy" id="1257118"/>
    <lineage>
        <taxon>Eukaryota</taxon>
        <taxon>Amoebozoa</taxon>
        <taxon>Discosea</taxon>
        <taxon>Longamoebia</taxon>
        <taxon>Centramoebida</taxon>
        <taxon>Acanthamoebidae</taxon>
        <taxon>Acanthamoeba</taxon>
    </lineage>
</organism>